<evidence type="ECO:0000313" key="2">
    <source>
        <dbReference type="EMBL" id="KAH8042447.1"/>
    </source>
</evidence>
<keyword evidence="3" id="KW-1185">Reference proteome</keyword>
<feature type="compositionally biased region" description="Polar residues" evidence="1">
    <location>
        <begin position="41"/>
        <end position="55"/>
    </location>
</feature>
<dbReference type="EMBL" id="JABSTU010000001">
    <property type="protein sequence ID" value="KAH8042447.1"/>
    <property type="molecule type" value="Genomic_DNA"/>
</dbReference>
<reference evidence="2" key="1">
    <citation type="journal article" date="2020" name="Cell">
        <title>Large-Scale Comparative Analyses of Tick Genomes Elucidate Their Genetic Diversity and Vector Capacities.</title>
        <authorList>
            <consortium name="Tick Genome and Microbiome Consortium (TIGMIC)"/>
            <person name="Jia N."/>
            <person name="Wang J."/>
            <person name="Shi W."/>
            <person name="Du L."/>
            <person name="Sun Y."/>
            <person name="Zhan W."/>
            <person name="Jiang J.F."/>
            <person name="Wang Q."/>
            <person name="Zhang B."/>
            <person name="Ji P."/>
            <person name="Bell-Sakyi L."/>
            <person name="Cui X.M."/>
            <person name="Yuan T.T."/>
            <person name="Jiang B.G."/>
            <person name="Yang W.F."/>
            <person name="Lam T.T."/>
            <person name="Chang Q.C."/>
            <person name="Ding S.J."/>
            <person name="Wang X.J."/>
            <person name="Zhu J.G."/>
            <person name="Ruan X.D."/>
            <person name="Zhao L."/>
            <person name="Wei J.T."/>
            <person name="Ye R.Z."/>
            <person name="Que T.C."/>
            <person name="Du C.H."/>
            <person name="Zhou Y.H."/>
            <person name="Cheng J.X."/>
            <person name="Dai P.F."/>
            <person name="Guo W.B."/>
            <person name="Han X.H."/>
            <person name="Huang E.J."/>
            <person name="Li L.F."/>
            <person name="Wei W."/>
            <person name="Gao Y.C."/>
            <person name="Liu J.Z."/>
            <person name="Shao H.Z."/>
            <person name="Wang X."/>
            <person name="Wang C.C."/>
            <person name="Yang T.C."/>
            <person name="Huo Q.B."/>
            <person name="Li W."/>
            <person name="Chen H.Y."/>
            <person name="Chen S.E."/>
            <person name="Zhou L.G."/>
            <person name="Ni X.B."/>
            <person name="Tian J.H."/>
            <person name="Sheng Y."/>
            <person name="Liu T."/>
            <person name="Pan Y.S."/>
            <person name="Xia L.Y."/>
            <person name="Li J."/>
            <person name="Zhao F."/>
            <person name="Cao W.C."/>
        </authorList>
    </citation>
    <scope>NUCLEOTIDE SEQUENCE</scope>
    <source>
        <strain evidence="2">Rmic-2018</strain>
    </source>
</reference>
<name>A0A9J6F8H3_RHIMP</name>
<feature type="compositionally biased region" description="Low complexity" evidence="1">
    <location>
        <begin position="131"/>
        <end position="147"/>
    </location>
</feature>
<dbReference type="AlphaFoldDB" id="A0A9J6F8H3"/>
<evidence type="ECO:0000313" key="3">
    <source>
        <dbReference type="Proteomes" id="UP000821866"/>
    </source>
</evidence>
<feature type="region of interest" description="Disordered" evidence="1">
    <location>
        <begin position="23"/>
        <end position="60"/>
    </location>
</feature>
<accession>A0A9J6F8H3</accession>
<dbReference type="Proteomes" id="UP000821866">
    <property type="component" value="Chromosome 1"/>
</dbReference>
<protein>
    <submittedName>
        <fullName evidence="2">Uncharacterized protein</fullName>
    </submittedName>
</protein>
<comment type="caution">
    <text evidence="2">The sequence shown here is derived from an EMBL/GenBank/DDBJ whole genome shotgun (WGS) entry which is preliminary data.</text>
</comment>
<organism evidence="2 3">
    <name type="scientific">Rhipicephalus microplus</name>
    <name type="common">Cattle tick</name>
    <name type="synonym">Boophilus microplus</name>
    <dbReference type="NCBI Taxonomy" id="6941"/>
    <lineage>
        <taxon>Eukaryota</taxon>
        <taxon>Metazoa</taxon>
        <taxon>Ecdysozoa</taxon>
        <taxon>Arthropoda</taxon>
        <taxon>Chelicerata</taxon>
        <taxon>Arachnida</taxon>
        <taxon>Acari</taxon>
        <taxon>Parasitiformes</taxon>
        <taxon>Ixodida</taxon>
        <taxon>Ixodoidea</taxon>
        <taxon>Ixodidae</taxon>
        <taxon>Rhipicephalinae</taxon>
        <taxon>Rhipicephalus</taxon>
        <taxon>Boophilus</taxon>
    </lineage>
</organism>
<reference evidence="2" key="2">
    <citation type="submission" date="2021-09" db="EMBL/GenBank/DDBJ databases">
        <authorList>
            <person name="Jia N."/>
            <person name="Wang J."/>
            <person name="Shi W."/>
            <person name="Du L."/>
            <person name="Sun Y."/>
            <person name="Zhan W."/>
            <person name="Jiang J."/>
            <person name="Wang Q."/>
            <person name="Zhang B."/>
            <person name="Ji P."/>
            <person name="Sakyi L.B."/>
            <person name="Cui X."/>
            <person name="Yuan T."/>
            <person name="Jiang B."/>
            <person name="Yang W."/>
            <person name="Lam T.T.-Y."/>
            <person name="Chang Q."/>
            <person name="Ding S."/>
            <person name="Wang X."/>
            <person name="Zhu J."/>
            <person name="Ruan X."/>
            <person name="Zhao L."/>
            <person name="Wei J."/>
            <person name="Que T."/>
            <person name="Du C."/>
            <person name="Cheng J."/>
            <person name="Dai P."/>
            <person name="Han X."/>
            <person name="Huang E."/>
            <person name="Gao Y."/>
            <person name="Liu J."/>
            <person name="Shao H."/>
            <person name="Ye R."/>
            <person name="Li L."/>
            <person name="Wei W."/>
            <person name="Wang X."/>
            <person name="Wang C."/>
            <person name="Huo Q."/>
            <person name="Li W."/>
            <person name="Guo W."/>
            <person name="Chen H."/>
            <person name="Chen S."/>
            <person name="Zhou L."/>
            <person name="Zhou L."/>
            <person name="Ni X."/>
            <person name="Tian J."/>
            <person name="Zhou Y."/>
            <person name="Sheng Y."/>
            <person name="Liu T."/>
            <person name="Pan Y."/>
            <person name="Xia L."/>
            <person name="Li J."/>
            <person name="Zhao F."/>
            <person name="Cao W."/>
        </authorList>
    </citation>
    <scope>NUCLEOTIDE SEQUENCE</scope>
    <source>
        <strain evidence="2">Rmic-2018</strain>
        <tissue evidence="2">Larvae</tissue>
    </source>
</reference>
<feature type="region of interest" description="Disordered" evidence="1">
    <location>
        <begin position="171"/>
        <end position="242"/>
    </location>
</feature>
<evidence type="ECO:0000256" key="1">
    <source>
        <dbReference type="SAM" id="MobiDB-lite"/>
    </source>
</evidence>
<sequence length="242" mass="25876">MTTPISFWNFPVLAWPPLWGEEDADQRRKAASGGPVLLDSRASSMRSPTGATNTHLRAKSVPDSITLPPERFATSAEAKPKIAGHDAKIKMSSKSLDFPKKVSATHVRTSLVPVKSSEGILLPKTSRKPAKSTSPSRSSRKSSSTAANNRIAEGVHERLATKEAVSTRIPTAVSKEAHDAPDVIPDAHHSRDAPSSPAKAQKAGDKKKKKLKKGNSPDASCLPVLTIPAPAQDPRQVNTPRK</sequence>
<gene>
    <name evidence="2" type="ORF">HPB51_023457</name>
</gene>
<feature type="region of interest" description="Disordered" evidence="1">
    <location>
        <begin position="118"/>
        <end position="155"/>
    </location>
</feature>
<proteinExistence type="predicted"/>
<feature type="compositionally biased region" description="Basic and acidic residues" evidence="1">
    <location>
        <begin position="175"/>
        <end position="192"/>
    </location>
</feature>